<keyword evidence="2" id="KW-1185">Reference proteome</keyword>
<evidence type="ECO:0008006" key="3">
    <source>
        <dbReference type="Google" id="ProtNLM"/>
    </source>
</evidence>
<evidence type="ECO:0000313" key="2">
    <source>
        <dbReference type="Proteomes" id="UP001500368"/>
    </source>
</evidence>
<proteinExistence type="predicted"/>
<gene>
    <name evidence="1" type="ORF">GCM10025790_17450</name>
</gene>
<protein>
    <recommendedName>
        <fullName evidence="3">PH domain-containing protein</fullName>
    </recommendedName>
</protein>
<name>A0ABP9FY60_9MICC</name>
<dbReference type="EMBL" id="BAABLW010000007">
    <property type="protein sequence ID" value="GAA4921440.1"/>
    <property type="molecule type" value="Genomic_DNA"/>
</dbReference>
<organism evidence="1 2">
    <name type="scientific">Nesterenkonia rhizosphaerae</name>
    <dbReference type="NCBI Taxonomy" id="1348272"/>
    <lineage>
        <taxon>Bacteria</taxon>
        <taxon>Bacillati</taxon>
        <taxon>Actinomycetota</taxon>
        <taxon>Actinomycetes</taxon>
        <taxon>Micrococcales</taxon>
        <taxon>Micrococcaceae</taxon>
        <taxon>Nesterenkonia</taxon>
    </lineage>
</organism>
<evidence type="ECO:0000313" key="1">
    <source>
        <dbReference type="EMBL" id="GAA4921440.1"/>
    </source>
</evidence>
<reference evidence="2" key="1">
    <citation type="journal article" date="2019" name="Int. J. Syst. Evol. Microbiol.">
        <title>The Global Catalogue of Microorganisms (GCM) 10K type strain sequencing project: providing services to taxonomists for standard genome sequencing and annotation.</title>
        <authorList>
            <consortium name="The Broad Institute Genomics Platform"/>
            <consortium name="The Broad Institute Genome Sequencing Center for Infectious Disease"/>
            <person name="Wu L."/>
            <person name="Ma J."/>
        </authorList>
    </citation>
    <scope>NUCLEOTIDE SEQUENCE [LARGE SCALE GENOMIC DNA]</scope>
    <source>
        <strain evidence="2">JCM 19129</strain>
    </source>
</reference>
<comment type="caution">
    <text evidence="1">The sequence shown here is derived from an EMBL/GenBank/DDBJ whole genome shotgun (WGS) entry which is preliminary data.</text>
</comment>
<sequence length="111" mass="12630">MGNWLEAIRQMRTKADRTDGPRELAVRFLNATTWDYWASGLNCRYESDTREAEFLPAEIHFLPRLDLAAASSLCFTIYQDRACGDDFARESPVLYSPGELQQLTEPDGIVP</sequence>
<dbReference type="Proteomes" id="UP001500368">
    <property type="component" value="Unassembled WGS sequence"/>
</dbReference>
<accession>A0ABP9FY60</accession>